<dbReference type="PROSITE" id="PS51257">
    <property type="entry name" value="PROKAR_LIPOPROTEIN"/>
    <property type="match status" value="1"/>
</dbReference>
<organism evidence="1 2">
    <name type="scientific">Olleya marilimosa</name>
    <dbReference type="NCBI Taxonomy" id="272164"/>
    <lineage>
        <taxon>Bacteria</taxon>
        <taxon>Pseudomonadati</taxon>
        <taxon>Bacteroidota</taxon>
        <taxon>Flavobacteriia</taxon>
        <taxon>Flavobacteriales</taxon>
        <taxon>Flavobacteriaceae</taxon>
    </lineage>
</organism>
<name>A0ABR8M154_9FLAO</name>
<dbReference type="EMBL" id="JACXXH010000008">
    <property type="protein sequence ID" value="MBD3864480.1"/>
    <property type="molecule type" value="Genomic_DNA"/>
</dbReference>
<dbReference type="Proteomes" id="UP000627521">
    <property type="component" value="Unassembled WGS sequence"/>
</dbReference>
<dbReference type="RefSeq" id="WP_191100507.1">
    <property type="nucleotide sequence ID" value="NZ_JACXXF010000008.1"/>
</dbReference>
<sequence length="336" mass="36065">MKYIKNILLSCTVVALTSCVNDDVNYTVTDKPVVSMTGQTANSVMEGETITVSLATNKAYKEEMDFKLELVSGGSNSDYFVSDADGLPVGATTVDDGFGDFGYKVEFPAYAETHTFNITAVQDVLKEGTENLRFKLTSADNKNGLAAGGAIYIDLEVTNFVSDFPSIVVDWDIPVTYRTIERNILETDLDDEEVVHTESLCGIVDFDFYLSSFDAYAFTGACPEVVDQNTVNSGSIGNGILADGTYDLIVDLWDYDLALSASVNEILAADFAFPFNVEISHIGTFNTSISIPALYLSSSSTSASAGGSGERLVATIEVVGGKYKVYDSLGELVAAE</sequence>
<gene>
    <name evidence="1" type="ORF">IEG06_13565</name>
</gene>
<evidence type="ECO:0000313" key="2">
    <source>
        <dbReference type="Proteomes" id="UP000627521"/>
    </source>
</evidence>
<accession>A0ABR8M154</accession>
<protein>
    <recommendedName>
        <fullName evidence="3">DUF1735 domain-containing protein</fullName>
    </recommendedName>
</protein>
<proteinExistence type="predicted"/>
<reference evidence="1 2" key="1">
    <citation type="submission" date="2020-09" db="EMBL/GenBank/DDBJ databases">
        <title>Bacillus nautilus sp. nov., Chryseoglobus crepusculi sp. nov, and Psychrobacter noctis sp. nov., isolated from deep-sea sponges from the equatorial Atlantic.</title>
        <authorList>
            <person name="Stennett H.L."/>
            <person name="Williams S.E."/>
        </authorList>
    </citation>
    <scope>NUCLEOTIDE SEQUENCE [LARGE SCALE GENOMIC DNA]</scope>
    <source>
        <strain evidence="1 2">28M-24</strain>
    </source>
</reference>
<evidence type="ECO:0008006" key="3">
    <source>
        <dbReference type="Google" id="ProtNLM"/>
    </source>
</evidence>
<keyword evidence="2" id="KW-1185">Reference proteome</keyword>
<evidence type="ECO:0000313" key="1">
    <source>
        <dbReference type="EMBL" id="MBD3864480.1"/>
    </source>
</evidence>
<comment type="caution">
    <text evidence="1">The sequence shown here is derived from an EMBL/GenBank/DDBJ whole genome shotgun (WGS) entry which is preliminary data.</text>
</comment>